<sequence>MGRLVGDESVDETVEIIEERDEIEGQLHPRDLHATVQLKPIQNCGGIVDAGARHDRSLRVCVSVEENERNIGDRRDDLHGDNEEDGHDGMQDVLGKDEDVETPALLDRVLVVRLELIDADHGVNGEEDAEGSYDECHQVAERHECERHLLGNHER</sequence>
<reference evidence="2" key="1">
    <citation type="submission" date="2023-10" db="EMBL/GenBank/DDBJ databases">
        <title>Genome assembly of Pristionchus species.</title>
        <authorList>
            <person name="Yoshida K."/>
            <person name="Sommer R.J."/>
        </authorList>
    </citation>
    <scope>NUCLEOTIDE SEQUENCE</scope>
    <source>
        <strain evidence="2">RS5133</strain>
    </source>
</reference>
<dbReference type="AlphaFoldDB" id="A0AAV5UWC4"/>
<evidence type="ECO:0000313" key="3">
    <source>
        <dbReference type="Proteomes" id="UP001432322"/>
    </source>
</evidence>
<proteinExistence type="predicted"/>
<dbReference type="Proteomes" id="UP001432322">
    <property type="component" value="Unassembled WGS sequence"/>
</dbReference>
<evidence type="ECO:0000313" key="2">
    <source>
        <dbReference type="EMBL" id="GMT10523.1"/>
    </source>
</evidence>
<feature type="compositionally biased region" description="Basic and acidic residues" evidence="1">
    <location>
        <begin position="70"/>
        <end position="97"/>
    </location>
</feature>
<keyword evidence="3" id="KW-1185">Reference proteome</keyword>
<feature type="region of interest" description="Disordered" evidence="1">
    <location>
        <begin position="70"/>
        <end position="99"/>
    </location>
</feature>
<protein>
    <recommendedName>
        <fullName evidence="4">Ribosomal protein</fullName>
    </recommendedName>
</protein>
<name>A0AAV5UWC4_9BILA</name>
<organism evidence="2 3">
    <name type="scientific">Pristionchus fissidentatus</name>
    <dbReference type="NCBI Taxonomy" id="1538716"/>
    <lineage>
        <taxon>Eukaryota</taxon>
        <taxon>Metazoa</taxon>
        <taxon>Ecdysozoa</taxon>
        <taxon>Nematoda</taxon>
        <taxon>Chromadorea</taxon>
        <taxon>Rhabditida</taxon>
        <taxon>Rhabditina</taxon>
        <taxon>Diplogasteromorpha</taxon>
        <taxon>Diplogasteroidea</taxon>
        <taxon>Neodiplogasteridae</taxon>
        <taxon>Pristionchus</taxon>
    </lineage>
</organism>
<gene>
    <name evidence="2" type="ORF">PFISCL1PPCAC_1820</name>
</gene>
<evidence type="ECO:0000256" key="1">
    <source>
        <dbReference type="SAM" id="MobiDB-lite"/>
    </source>
</evidence>
<accession>A0AAV5UWC4</accession>
<comment type="caution">
    <text evidence="2">The sequence shown here is derived from an EMBL/GenBank/DDBJ whole genome shotgun (WGS) entry which is preliminary data.</text>
</comment>
<evidence type="ECO:0008006" key="4">
    <source>
        <dbReference type="Google" id="ProtNLM"/>
    </source>
</evidence>
<dbReference type="EMBL" id="BTSY01000001">
    <property type="protein sequence ID" value="GMT10523.1"/>
    <property type="molecule type" value="Genomic_DNA"/>
</dbReference>